<dbReference type="GO" id="GO:0016020">
    <property type="term" value="C:membrane"/>
    <property type="evidence" value="ECO:0007669"/>
    <property type="project" value="UniProtKB-SubCell"/>
</dbReference>
<protein>
    <recommendedName>
        <fullName evidence="13">O-fucosyltransferase family protein</fullName>
    </recommendedName>
</protein>
<dbReference type="EMBL" id="QGNW01001859">
    <property type="protein sequence ID" value="RVW29175.1"/>
    <property type="molecule type" value="Genomic_DNA"/>
</dbReference>
<keyword evidence="8" id="KW-1133">Transmembrane helix</keyword>
<keyword evidence="4 14" id="KW-0328">Glycosyltransferase</keyword>
<evidence type="ECO:0000256" key="7">
    <source>
        <dbReference type="ARBA" id="ARBA00022968"/>
    </source>
</evidence>
<keyword evidence="6" id="KW-0812">Transmembrane</keyword>
<name>A0A438D149_VITVI</name>
<evidence type="ECO:0000256" key="10">
    <source>
        <dbReference type="ARBA" id="ARBA00023180"/>
    </source>
</evidence>
<organism evidence="14 15">
    <name type="scientific">Vitis vinifera</name>
    <name type="common">Grape</name>
    <dbReference type="NCBI Taxonomy" id="29760"/>
    <lineage>
        <taxon>Eukaryota</taxon>
        <taxon>Viridiplantae</taxon>
        <taxon>Streptophyta</taxon>
        <taxon>Embryophyta</taxon>
        <taxon>Tracheophyta</taxon>
        <taxon>Spermatophyta</taxon>
        <taxon>Magnoliopsida</taxon>
        <taxon>eudicotyledons</taxon>
        <taxon>Gunneridae</taxon>
        <taxon>Pentapetalae</taxon>
        <taxon>rosids</taxon>
        <taxon>Vitales</taxon>
        <taxon>Vitaceae</taxon>
        <taxon>Viteae</taxon>
        <taxon>Vitis</taxon>
    </lineage>
</organism>
<evidence type="ECO:0000313" key="14">
    <source>
        <dbReference type="EMBL" id="RVW29175.1"/>
    </source>
</evidence>
<evidence type="ECO:0000256" key="5">
    <source>
        <dbReference type="ARBA" id="ARBA00022679"/>
    </source>
</evidence>
<proteinExistence type="inferred from homology"/>
<dbReference type="PANTHER" id="PTHR31741">
    <property type="entry name" value="OS02G0726500 PROTEIN-RELATED"/>
    <property type="match status" value="1"/>
</dbReference>
<evidence type="ECO:0000313" key="15">
    <source>
        <dbReference type="Proteomes" id="UP000288805"/>
    </source>
</evidence>
<evidence type="ECO:0000256" key="1">
    <source>
        <dbReference type="ARBA" id="ARBA00004606"/>
    </source>
</evidence>
<dbReference type="Pfam" id="PF10250">
    <property type="entry name" value="O-FucT"/>
    <property type="match status" value="1"/>
</dbReference>
<evidence type="ECO:0000256" key="12">
    <source>
        <dbReference type="ARBA" id="ARBA00023277"/>
    </source>
</evidence>
<evidence type="ECO:0000256" key="4">
    <source>
        <dbReference type="ARBA" id="ARBA00022676"/>
    </source>
</evidence>
<gene>
    <name evidence="14" type="primary">OFUT3_2</name>
    <name evidence="14" type="ORF">CK203_098495</name>
</gene>
<evidence type="ECO:0000256" key="9">
    <source>
        <dbReference type="ARBA" id="ARBA00023136"/>
    </source>
</evidence>
<evidence type="ECO:0000256" key="2">
    <source>
        <dbReference type="ARBA" id="ARBA00004881"/>
    </source>
</evidence>
<evidence type="ECO:0000256" key="8">
    <source>
        <dbReference type="ARBA" id="ARBA00022989"/>
    </source>
</evidence>
<evidence type="ECO:0000256" key="11">
    <source>
        <dbReference type="ARBA" id="ARBA00023253"/>
    </source>
</evidence>
<comment type="subcellular location">
    <subcellularLocation>
        <location evidence="1">Membrane</location>
        <topology evidence="1">Single-pass type II membrane protein</topology>
    </subcellularLocation>
</comment>
<keyword evidence="12" id="KW-0119">Carbohydrate metabolism</keyword>
<comment type="pathway">
    <text evidence="2">Glycan metabolism.</text>
</comment>
<reference evidence="14 15" key="1">
    <citation type="journal article" date="2018" name="PLoS Genet.">
        <title>Population sequencing reveals clonal diversity and ancestral inbreeding in the grapevine cultivar Chardonnay.</title>
        <authorList>
            <person name="Roach M.J."/>
            <person name="Johnson D.L."/>
            <person name="Bohlmann J."/>
            <person name="van Vuuren H.J."/>
            <person name="Jones S.J."/>
            <person name="Pretorius I.S."/>
            <person name="Schmidt S.A."/>
            <person name="Borneman A.R."/>
        </authorList>
    </citation>
    <scope>NUCLEOTIDE SEQUENCE [LARGE SCALE GENOMIC DNA]</scope>
    <source>
        <strain evidence="15">cv. Chardonnay</strain>
        <tissue evidence="14">Leaf</tissue>
    </source>
</reference>
<evidence type="ECO:0000256" key="6">
    <source>
        <dbReference type="ARBA" id="ARBA00022692"/>
    </source>
</evidence>
<keyword evidence="5 14" id="KW-0808">Transferase</keyword>
<dbReference type="PANTHER" id="PTHR31741:SF51">
    <property type="entry name" value="RHAMNOGALACTURONAN I RHAMNOSYLTRANSFERASE 1"/>
    <property type="match status" value="1"/>
</dbReference>
<evidence type="ECO:0000256" key="3">
    <source>
        <dbReference type="ARBA" id="ARBA00007737"/>
    </source>
</evidence>
<comment type="caution">
    <text evidence="14">The sequence shown here is derived from an EMBL/GenBank/DDBJ whole genome shotgun (WGS) entry which is preliminary data.</text>
</comment>
<keyword evidence="11" id="KW-0294">Fucose metabolism</keyword>
<dbReference type="AlphaFoldDB" id="A0A438D149"/>
<keyword evidence="7" id="KW-0735">Signal-anchor</keyword>
<dbReference type="GO" id="GO:0016757">
    <property type="term" value="F:glycosyltransferase activity"/>
    <property type="evidence" value="ECO:0007669"/>
    <property type="project" value="UniProtKB-KW"/>
</dbReference>
<accession>A0A438D149</accession>
<evidence type="ECO:0000256" key="13">
    <source>
        <dbReference type="ARBA" id="ARBA00030350"/>
    </source>
</evidence>
<keyword evidence="9" id="KW-0472">Membrane</keyword>
<comment type="similarity">
    <text evidence="3">Belongs to the glycosyltransferase GT106 family.</text>
</comment>
<sequence>MVWDVPLRDGFPNLLSIASSKDALVANAWDGGRWNPRYAYPWWREKEIVSEERRLQGLCPLTPEEVALVMQALGFDKGIQIYIASGEIYGSEQRLAALRAAFPKIVKKEMLLGPEELQQFQNHSSQMAALDFMVSISSNIFIPTYDGNMAKLVEGHRRYLGFRKSILLHRKALVELLDLHQNGTLSWSEFEVSVRRAHDQRMGQPTRRRVIPDKRKEEDYFYANPQECLCERANCE</sequence>
<dbReference type="GO" id="GO:0006004">
    <property type="term" value="P:fucose metabolic process"/>
    <property type="evidence" value="ECO:0007669"/>
    <property type="project" value="UniProtKB-KW"/>
</dbReference>
<dbReference type="InterPro" id="IPR019378">
    <property type="entry name" value="GDP-Fuc_O-FucTrfase"/>
</dbReference>
<keyword evidence="10" id="KW-0325">Glycoprotein</keyword>
<dbReference type="Proteomes" id="UP000288805">
    <property type="component" value="Unassembled WGS sequence"/>
</dbReference>